<keyword evidence="6 10" id="KW-0560">Oxidoreductase</keyword>
<evidence type="ECO:0000256" key="6">
    <source>
        <dbReference type="ARBA" id="ARBA00023002"/>
    </source>
</evidence>
<keyword evidence="5" id="KW-0671">Queuosine biosynthesis</keyword>
<dbReference type="InterPro" id="IPR017896">
    <property type="entry name" value="4Fe4S_Fe-S-bd"/>
</dbReference>
<evidence type="ECO:0000256" key="2">
    <source>
        <dbReference type="ARBA" id="ARBA00022490"/>
    </source>
</evidence>
<dbReference type="PROSITE" id="PS00198">
    <property type="entry name" value="4FE4S_FER_1"/>
    <property type="match status" value="1"/>
</dbReference>
<dbReference type="GO" id="GO:0052693">
    <property type="term" value="F:epoxyqueuosine reductase activity"/>
    <property type="evidence" value="ECO:0007669"/>
    <property type="project" value="UniProtKB-EC"/>
</dbReference>
<dbReference type="KEGG" id="vpy:HZI73_13795"/>
<dbReference type="Pfam" id="PF13484">
    <property type="entry name" value="Fer4_16"/>
    <property type="match status" value="1"/>
</dbReference>
<sequence>MENGKALQEALIAYSQDIGVDAIGFCTAAPFFEIEDCLYHREAQGYMCDLESKDYKRKIYPQQTMKNAKSFLVILEAYDVHNKNHDHEDDKLRGHISMTAVSKDYHNILMEKLEKLAVFLKSKVPCETMAFVDISPFSDRAIACRAGLGFIGKNAMLIHKSYGSKVFIGYVLTDYALCKEDCKGTIDCGTCHKCVEACPTQAIVGDKNVNCNKCLSYLTQHKGHIAAEVKNKMGKQIYGCDVCQIVCPYNKVRNKVLEPIITPYPEHESLLSISNKVFKDTYGKTASGWRGKKILQRNSIIALGNSSNKEALHILEKIMDDPRADIRKEIIDAIWRLGFSDGISLLNKMKTCEKDITLLKDMEKAIAGLQEKHRFMEG</sequence>
<keyword evidence="2" id="KW-0963">Cytoplasm</keyword>
<organism evidence="10 11">
    <name type="scientific">Vallitalea pronyensis</name>
    <dbReference type="NCBI Taxonomy" id="1348613"/>
    <lineage>
        <taxon>Bacteria</taxon>
        <taxon>Bacillati</taxon>
        <taxon>Bacillota</taxon>
        <taxon>Clostridia</taxon>
        <taxon>Lachnospirales</taxon>
        <taxon>Vallitaleaceae</taxon>
        <taxon>Vallitalea</taxon>
    </lineage>
</organism>
<evidence type="ECO:0000256" key="4">
    <source>
        <dbReference type="ARBA" id="ARBA00022723"/>
    </source>
</evidence>
<evidence type="ECO:0000313" key="11">
    <source>
        <dbReference type="Proteomes" id="UP000683246"/>
    </source>
</evidence>
<dbReference type="GO" id="GO:0046872">
    <property type="term" value="F:metal ion binding"/>
    <property type="evidence" value="ECO:0007669"/>
    <property type="project" value="UniProtKB-KW"/>
</dbReference>
<proteinExistence type="predicted"/>
<dbReference type="Proteomes" id="UP000683246">
    <property type="component" value="Chromosome"/>
</dbReference>
<dbReference type="EC" id="1.17.99.6" evidence="10"/>
<keyword evidence="11" id="KW-1185">Reference proteome</keyword>
<dbReference type="RefSeq" id="WP_212693974.1">
    <property type="nucleotide sequence ID" value="NZ_CP058649.1"/>
</dbReference>
<dbReference type="NCBIfam" id="TIGR00276">
    <property type="entry name" value="tRNA epoxyqueuosine(34) reductase QueG"/>
    <property type="match status" value="1"/>
</dbReference>
<reference evidence="10" key="1">
    <citation type="submission" date="2020-07" db="EMBL/GenBank/DDBJ databases">
        <title>Vallitalea pronyensis genome.</title>
        <authorList>
            <person name="Postec A."/>
        </authorList>
    </citation>
    <scope>NUCLEOTIDE SEQUENCE</scope>
    <source>
        <strain evidence="10">FatNI3</strain>
    </source>
</reference>
<dbReference type="PANTHER" id="PTHR30002">
    <property type="entry name" value="EPOXYQUEUOSINE REDUCTASE"/>
    <property type="match status" value="1"/>
</dbReference>
<dbReference type="Pfam" id="PF08331">
    <property type="entry name" value="QueG_DUF1730"/>
    <property type="match status" value="1"/>
</dbReference>
<evidence type="ECO:0000256" key="8">
    <source>
        <dbReference type="ARBA" id="ARBA00023014"/>
    </source>
</evidence>
<dbReference type="EMBL" id="CP058649">
    <property type="protein sequence ID" value="QUI23294.1"/>
    <property type="molecule type" value="Genomic_DNA"/>
</dbReference>
<keyword evidence="1" id="KW-0004">4Fe-4S</keyword>
<dbReference type="PANTHER" id="PTHR30002:SF4">
    <property type="entry name" value="EPOXYQUEUOSINE REDUCTASE"/>
    <property type="match status" value="1"/>
</dbReference>
<evidence type="ECO:0000256" key="5">
    <source>
        <dbReference type="ARBA" id="ARBA00022785"/>
    </source>
</evidence>
<accession>A0A8J8SHC4</accession>
<dbReference type="InterPro" id="IPR013542">
    <property type="entry name" value="QueG_DUF1730"/>
</dbReference>
<dbReference type="PROSITE" id="PS51379">
    <property type="entry name" value="4FE4S_FER_2"/>
    <property type="match status" value="1"/>
</dbReference>
<dbReference type="GO" id="GO:0051539">
    <property type="term" value="F:4 iron, 4 sulfur cluster binding"/>
    <property type="evidence" value="ECO:0007669"/>
    <property type="project" value="UniProtKB-KW"/>
</dbReference>
<feature type="domain" description="4Fe-4S ferredoxin-type" evidence="9">
    <location>
        <begin position="188"/>
        <end position="208"/>
    </location>
</feature>
<protein>
    <submittedName>
        <fullName evidence="10">tRNA epoxyqueuosine(34) reductase QueG</fullName>
        <ecNumber evidence="10">1.17.99.6</ecNumber>
    </submittedName>
</protein>
<dbReference type="GO" id="GO:0008616">
    <property type="term" value="P:tRNA queuosine(34) biosynthetic process"/>
    <property type="evidence" value="ECO:0007669"/>
    <property type="project" value="UniProtKB-KW"/>
</dbReference>
<evidence type="ECO:0000259" key="9">
    <source>
        <dbReference type="PROSITE" id="PS51379"/>
    </source>
</evidence>
<gene>
    <name evidence="10" type="primary">queG</name>
    <name evidence="10" type="ORF">HZI73_13795</name>
</gene>
<evidence type="ECO:0000256" key="1">
    <source>
        <dbReference type="ARBA" id="ARBA00022485"/>
    </source>
</evidence>
<dbReference type="InterPro" id="IPR017900">
    <property type="entry name" value="4Fe4S_Fe_S_CS"/>
</dbReference>
<name>A0A8J8SHC4_9FIRM</name>
<evidence type="ECO:0000313" key="10">
    <source>
        <dbReference type="EMBL" id="QUI23294.1"/>
    </source>
</evidence>
<dbReference type="AlphaFoldDB" id="A0A8J8SHC4"/>
<evidence type="ECO:0000256" key="7">
    <source>
        <dbReference type="ARBA" id="ARBA00023004"/>
    </source>
</evidence>
<keyword evidence="8" id="KW-0411">Iron-sulfur</keyword>
<dbReference type="SUPFAM" id="SSF46548">
    <property type="entry name" value="alpha-helical ferredoxin"/>
    <property type="match status" value="1"/>
</dbReference>
<keyword evidence="3" id="KW-0819">tRNA processing</keyword>
<keyword evidence="4" id="KW-0479">Metal-binding</keyword>
<keyword evidence="7" id="KW-0408">Iron</keyword>
<dbReference type="InterPro" id="IPR016024">
    <property type="entry name" value="ARM-type_fold"/>
</dbReference>
<evidence type="ECO:0000256" key="3">
    <source>
        <dbReference type="ARBA" id="ARBA00022694"/>
    </source>
</evidence>
<dbReference type="SUPFAM" id="SSF48371">
    <property type="entry name" value="ARM repeat"/>
    <property type="match status" value="1"/>
</dbReference>
<dbReference type="InterPro" id="IPR004453">
    <property type="entry name" value="QueG"/>
</dbReference>